<organism evidence="1 2">
    <name type="scientific">Bauhinia variegata</name>
    <name type="common">Purple orchid tree</name>
    <name type="synonym">Phanera variegata</name>
    <dbReference type="NCBI Taxonomy" id="167791"/>
    <lineage>
        <taxon>Eukaryota</taxon>
        <taxon>Viridiplantae</taxon>
        <taxon>Streptophyta</taxon>
        <taxon>Embryophyta</taxon>
        <taxon>Tracheophyta</taxon>
        <taxon>Spermatophyta</taxon>
        <taxon>Magnoliopsida</taxon>
        <taxon>eudicotyledons</taxon>
        <taxon>Gunneridae</taxon>
        <taxon>Pentapetalae</taxon>
        <taxon>rosids</taxon>
        <taxon>fabids</taxon>
        <taxon>Fabales</taxon>
        <taxon>Fabaceae</taxon>
        <taxon>Cercidoideae</taxon>
        <taxon>Cercideae</taxon>
        <taxon>Bauhiniinae</taxon>
        <taxon>Bauhinia</taxon>
    </lineage>
</organism>
<protein>
    <submittedName>
        <fullName evidence="1">Uncharacterized protein</fullName>
    </submittedName>
</protein>
<proteinExistence type="predicted"/>
<accession>A0ACB9PF56</accession>
<comment type="caution">
    <text evidence="1">The sequence shown here is derived from an EMBL/GenBank/DDBJ whole genome shotgun (WGS) entry which is preliminary data.</text>
</comment>
<keyword evidence="2" id="KW-1185">Reference proteome</keyword>
<name>A0ACB9PF56_BAUVA</name>
<dbReference type="EMBL" id="CM039429">
    <property type="protein sequence ID" value="KAI4347474.1"/>
    <property type="molecule type" value="Genomic_DNA"/>
</dbReference>
<sequence>MSEPQTEPICTVDPYQYLQIIPNPDGTITRLTPHPSIPAKPDLDNDSPSPVVTKDFTVKPNTKTWLRVYLPCEALNHSPSSSTKLPLIVFYHGGGFVILSVSTSVNHDFCYKLAEFLPAVVVSIGYRLAPEHRLPAAYDDGVEALQWLKTTDEKWVREFADFSNCYLMGSSAGGNLAYHVGLRVSRHVDEFDHFKIKGLILHHPFFGGSQMTASEMRLANDTFLPLSAINLMWEYALPVGADQDHEYCNPMVGDDGADQFDGIKRLRWRILVKGVNGDPLIDRQKELAEMLKSRGVQVMEHISEGYHAQEFLDKTKYEALFDVIKDFIQNC</sequence>
<dbReference type="Proteomes" id="UP000828941">
    <property type="component" value="Chromosome 4"/>
</dbReference>
<gene>
    <name evidence="1" type="ORF">L6164_008286</name>
</gene>
<reference evidence="1 2" key="1">
    <citation type="journal article" date="2022" name="DNA Res.">
        <title>Chromosomal-level genome assembly of the orchid tree Bauhinia variegata (Leguminosae; Cercidoideae) supports the allotetraploid origin hypothesis of Bauhinia.</title>
        <authorList>
            <person name="Zhong Y."/>
            <person name="Chen Y."/>
            <person name="Zheng D."/>
            <person name="Pang J."/>
            <person name="Liu Y."/>
            <person name="Luo S."/>
            <person name="Meng S."/>
            <person name="Qian L."/>
            <person name="Wei D."/>
            <person name="Dai S."/>
            <person name="Zhou R."/>
        </authorList>
    </citation>
    <scope>NUCLEOTIDE SEQUENCE [LARGE SCALE GENOMIC DNA]</scope>
    <source>
        <strain evidence="1">BV-YZ2020</strain>
    </source>
</reference>
<evidence type="ECO:0000313" key="1">
    <source>
        <dbReference type="EMBL" id="KAI4347474.1"/>
    </source>
</evidence>
<evidence type="ECO:0000313" key="2">
    <source>
        <dbReference type="Proteomes" id="UP000828941"/>
    </source>
</evidence>